<protein>
    <submittedName>
        <fullName evidence="2">Helix-turn-helix transcriptional regulator</fullName>
    </submittedName>
</protein>
<reference evidence="2" key="2">
    <citation type="journal article" date="2022" name="BMC Genomics">
        <title>Comparative genome analysis of mycobacteria focusing on tRNA and non-coding RNA.</title>
        <authorList>
            <person name="Behra P.R.K."/>
            <person name="Pettersson B.M.F."/>
            <person name="Ramesh M."/>
            <person name="Das S."/>
            <person name="Dasgupta S."/>
            <person name="Kirsebom L.A."/>
        </authorList>
    </citation>
    <scope>NUCLEOTIDE SEQUENCE</scope>
    <source>
        <strain evidence="2">CCUG 55640</strain>
    </source>
</reference>
<name>A0AA41XVI7_9MYCO</name>
<accession>A0AA41XVI7</accession>
<evidence type="ECO:0000256" key="1">
    <source>
        <dbReference type="SAM" id="MobiDB-lite"/>
    </source>
</evidence>
<evidence type="ECO:0000313" key="3">
    <source>
        <dbReference type="Proteomes" id="UP001141650"/>
    </source>
</evidence>
<dbReference type="AlphaFoldDB" id="A0AA41XVI7"/>
<evidence type="ECO:0000313" key="2">
    <source>
        <dbReference type="EMBL" id="MCV7381570.1"/>
    </source>
</evidence>
<dbReference type="RefSeq" id="WP_142276554.1">
    <property type="nucleotide sequence ID" value="NZ_JACKVH010000021.1"/>
</dbReference>
<feature type="compositionally biased region" description="Basic and acidic residues" evidence="1">
    <location>
        <begin position="227"/>
        <end position="241"/>
    </location>
</feature>
<dbReference type="EMBL" id="JACKVH010000021">
    <property type="protein sequence ID" value="MCV7381570.1"/>
    <property type="molecule type" value="Genomic_DNA"/>
</dbReference>
<gene>
    <name evidence="2" type="ORF">H7K38_23350</name>
</gene>
<feature type="region of interest" description="Disordered" evidence="1">
    <location>
        <begin position="206"/>
        <end position="241"/>
    </location>
</feature>
<dbReference type="GO" id="GO:0003677">
    <property type="term" value="F:DNA binding"/>
    <property type="evidence" value="ECO:0007669"/>
    <property type="project" value="InterPro"/>
</dbReference>
<proteinExistence type="predicted"/>
<feature type="region of interest" description="Disordered" evidence="1">
    <location>
        <begin position="119"/>
        <end position="146"/>
    </location>
</feature>
<dbReference type="InterPro" id="IPR010982">
    <property type="entry name" value="Lambda_DNA-bd_dom_sf"/>
</dbReference>
<dbReference type="SUPFAM" id="SSF47413">
    <property type="entry name" value="lambda repressor-like DNA-binding domains"/>
    <property type="match status" value="1"/>
</dbReference>
<reference evidence="2" key="1">
    <citation type="submission" date="2020-07" db="EMBL/GenBank/DDBJ databases">
        <authorList>
            <person name="Pettersson B.M.F."/>
            <person name="Behra P.R.K."/>
            <person name="Ramesh M."/>
            <person name="Das S."/>
            <person name="Dasgupta S."/>
            <person name="Kirsebom L.A."/>
        </authorList>
    </citation>
    <scope>NUCLEOTIDE SEQUENCE</scope>
    <source>
        <strain evidence="2">CCUG 55640</strain>
    </source>
</reference>
<dbReference type="Gene3D" id="1.10.260.40">
    <property type="entry name" value="lambda repressor-like DNA-binding domains"/>
    <property type="match status" value="1"/>
</dbReference>
<comment type="caution">
    <text evidence="2">The sequence shown here is derived from an EMBL/GenBank/DDBJ whole genome shotgun (WGS) entry which is preliminary data.</text>
</comment>
<dbReference type="InterPro" id="IPR001387">
    <property type="entry name" value="Cro/C1-type_HTH"/>
</dbReference>
<feature type="compositionally biased region" description="Basic and acidic residues" evidence="1">
    <location>
        <begin position="207"/>
        <end position="216"/>
    </location>
</feature>
<sequence>MSESLARVVGANCRRIRTGLGMTQDDLARYTRYLGLRWTASKVGDFEAGRYAPTFATLLIVLLALNLGAEDSPDEGGDTFPGGVTLADLLAGNGLISLTDALDVPGGQLADACRGERLTLTGPGPRGQVRDGKYSLSLRRPGPPRPDEIQAAAKGLAKLAKDMQPFIDGVAGVLQRSGLTERRLAKQLGMSDTDLATASFLEWKSTFSEERDRRAGPDANQQKRGRISRELRAELGKEHGR</sequence>
<dbReference type="CDD" id="cd00093">
    <property type="entry name" value="HTH_XRE"/>
    <property type="match status" value="1"/>
</dbReference>
<dbReference type="Proteomes" id="UP001141650">
    <property type="component" value="Unassembled WGS sequence"/>
</dbReference>
<organism evidence="2 3">
    <name type="scientific">Mycobacterium alsense</name>
    <dbReference type="NCBI Taxonomy" id="324058"/>
    <lineage>
        <taxon>Bacteria</taxon>
        <taxon>Bacillati</taxon>
        <taxon>Actinomycetota</taxon>
        <taxon>Actinomycetes</taxon>
        <taxon>Mycobacteriales</taxon>
        <taxon>Mycobacteriaceae</taxon>
        <taxon>Mycobacterium</taxon>
    </lineage>
</organism>